<dbReference type="GO" id="GO:0004674">
    <property type="term" value="F:protein serine/threonine kinase activity"/>
    <property type="evidence" value="ECO:0007669"/>
    <property type="project" value="UniProtKB-KW"/>
</dbReference>
<proteinExistence type="predicted"/>
<dbReference type="FunFam" id="3.30.200.20:FF:000144">
    <property type="entry name" value="Cyclin-dependent kinase 5"/>
    <property type="match status" value="1"/>
</dbReference>
<keyword evidence="1" id="KW-0723">Serine/threonine-protein kinase</keyword>
<dbReference type="SUPFAM" id="SSF56112">
    <property type="entry name" value="Protein kinase-like (PK-like)"/>
    <property type="match status" value="1"/>
</dbReference>
<evidence type="ECO:0000256" key="6">
    <source>
        <dbReference type="ARBA" id="ARBA00022840"/>
    </source>
</evidence>
<keyword evidence="5" id="KW-0418">Kinase</keyword>
<dbReference type="PANTHER" id="PTHR24056">
    <property type="entry name" value="CELL DIVISION PROTEIN KINASE"/>
    <property type="match status" value="1"/>
</dbReference>
<evidence type="ECO:0000256" key="5">
    <source>
        <dbReference type="ARBA" id="ARBA00022777"/>
    </source>
</evidence>
<sequence>LNTPCRHQSSPLANPIDDPLPSLALPGDRPPNLCPSCISYPLLGTTCRTSPASVLAVNLQPQCSCRPSSLSQTFAHYFQTFQKLGLYWGPHSGKPFPSPSQTPLNHLQTPLCHIPTHKAHPCPALTLNLSPLLLLAAEITHSHAARSPGGTSLVGEGRRILSLTTDLLPLGTYGTVFKAKNRETHEIVALKRVRLDDDDEGVPSSALREICLLKELKHKNIVRLHDVLHSDKKLTLVFEFCDQDLKKYFDSCNGDLDPEIVKNGELKLADFGLARAFGIPVRCYSAEVVTLWYRPPDVLFGAKLYSTSIDMWSAGCIFAELANAGRPLFPGNDVDDQLKRIFRLLGTPTEEQWPAMTKLPDYKPYPMYPATTSLVNVVPKLNATGRDLLQNLLKCNPVQRISAEEALQHPYFSDFCPP</sequence>
<protein>
    <recommendedName>
        <fullName evidence="8">Cell division protein kinase 5</fullName>
    </recommendedName>
</protein>
<evidence type="ECO:0000313" key="10">
    <source>
        <dbReference type="Ensembl" id="ENSSSCP00025020591.1"/>
    </source>
</evidence>
<accession>A0A8D0RTB7</accession>
<dbReference type="PROSITE" id="PS50011">
    <property type="entry name" value="PROTEIN_KINASE_DOM"/>
    <property type="match status" value="1"/>
</dbReference>
<keyword evidence="2" id="KW-0132">Cell division</keyword>
<name>A0A8D0RTB7_PIG</name>
<keyword evidence="3" id="KW-0808">Transferase</keyword>
<keyword evidence="4" id="KW-0547">Nucleotide-binding</keyword>
<dbReference type="GO" id="GO:0051301">
    <property type="term" value="P:cell division"/>
    <property type="evidence" value="ECO:0007669"/>
    <property type="project" value="UniProtKB-KW"/>
</dbReference>
<evidence type="ECO:0000256" key="1">
    <source>
        <dbReference type="ARBA" id="ARBA00022527"/>
    </source>
</evidence>
<dbReference type="Ensembl" id="ENSSSCT00025048037.1">
    <property type="protein sequence ID" value="ENSSSCP00025020591.1"/>
    <property type="gene ID" value="ENSSSCG00025035223.1"/>
</dbReference>
<dbReference type="PANTHER" id="PTHR24056:SF46">
    <property type="entry name" value="CYCLIN-DEPENDENT KINASE 5"/>
    <property type="match status" value="1"/>
</dbReference>
<evidence type="ECO:0000256" key="2">
    <source>
        <dbReference type="ARBA" id="ARBA00022618"/>
    </source>
</evidence>
<evidence type="ECO:0000256" key="3">
    <source>
        <dbReference type="ARBA" id="ARBA00022679"/>
    </source>
</evidence>
<dbReference type="Gene3D" id="3.30.200.20">
    <property type="entry name" value="Phosphorylase Kinase, domain 1"/>
    <property type="match status" value="1"/>
</dbReference>
<dbReference type="FunFam" id="1.10.510.10:FF:000607">
    <property type="entry name" value="Cyclin-dependent-like kinase 5"/>
    <property type="match status" value="1"/>
</dbReference>
<organism evidence="10 11">
    <name type="scientific">Sus scrofa</name>
    <name type="common">Pig</name>
    <dbReference type="NCBI Taxonomy" id="9823"/>
    <lineage>
        <taxon>Eukaryota</taxon>
        <taxon>Metazoa</taxon>
        <taxon>Chordata</taxon>
        <taxon>Craniata</taxon>
        <taxon>Vertebrata</taxon>
        <taxon>Euteleostomi</taxon>
        <taxon>Mammalia</taxon>
        <taxon>Eutheria</taxon>
        <taxon>Laurasiatheria</taxon>
        <taxon>Artiodactyla</taxon>
        <taxon>Suina</taxon>
        <taxon>Suidae</taxon>
        <taxon>Sus</taxon>
    </lineage>
</organism>
<evidence type="ECO:0000259" key="9">
    <source>
        <dbReference type="PROSITE" id="PS50011"/>
    </source>
</evidence>
<evidence type="ECO:0000256" key="8">
    <source>
        <dbReference type="ARBA" id="ARBA00041295"/>
    </source>
</evidence>
<dbReference type="Ensembl" id="ENSSSCT00035024984.1">
    <property type="protein sequence ID" value="ENSSSCP00035009411.1"/>
    <property type="gene ID" value="ENSSSCG00035019311.1"/>
</dbReference>
<dbReference type="InterPro" id="IPR050108">
    <property type="entry name" value="CDK"/>
</dbReference>
<keyword evidence="7" id="KW-0131">Cell cycle</keyword>
<dbReference type="GO" id="GO:0005524">
    <property type="term" value="F:ATP binding"/>
    <property type="evidence" value="ECO:0007669"/>
    <property type="project" value="UniProtKB-KW"/>
</dbReference>
<dbReference type="AlphaFoldDB" id="A0A8D0RTB7"/>
<dbReference type="Proteomes" id="UP000694727">
    <property type="component" value="Unplaced"/>
</dbReference>
<dbReference type="Proteomes" id="UP000694720">
    <property type="component" value="Unplaced"/>
</dbReference>
<gene>
    <name evidence="10" type="primary">CDK5</name>
</gene>
<evidence type="ECO:0000256" key="4">
    <source>
        <dbReference type="ARBA" id="ARBA00022741"/>
    </source>
</evidence>
<evidence type="ECO:0000313" key="11">
    <source>
        <dbReference type="Proteomes" id="UP000694727"/>
    </source>
</evidence>
<keyword evidence="6" id="KW-0067">ATP-binding</keyword>
<feature type="domain" description="Protein kinase" evidence="9">
    <location>
        <begin position="162"/>
        <end position="412"/>
    </location>
</feature>
<dbReference type="InterPro" id="IPR011009">
    <property type="entry name" value="Kinase-like_dom_sf"/>
</dbReference>
<evidence type="ECO:0000256" key="7">
    <source>
        <dbReference type="ARBA" id="ARBA00023306"/>
    </source>
</evidence>
<dbReference type="InterPro" id="IPR000719">
    <property type="entry name" value="Prot_kinase_dom"/>
</dbReference>
<reference evidence="10" key="1">
    <citation type="submission" date="2025-05" db="UniProtKB">
        <authorList>
            <consortium name="Ensembl"/>
        </authorList>
    </citation>
    <scope>IDENTIFICATION</scope>
</reference>
<dbReference type="Pfam" id="PF00069">
    <property type="entry name" value="Pkinase"/>
    <property type="match status" value="2"/>
</dbReference>
<dbReference type="Gene3D" id="1.10.510.10">
    <property type="entry name" value="Transferase(Phosphotransferase) domain 1"/>
    <property type="match status" value="1"/>
</dbReference>